<keyword evidence="7 8" id="KW-0472">Membrane</keyword>
<feature type="transmembrane region" description="Helical" evidence="9">
    <location>
        <begin position="136"/>
        <end position="161"/>
    </location>
</feature>
<feature type="transmembrane region" description="Helical" evidence="9">
    <location>
        <begin position="182"/>
        <end position="202"/>
    </location>
</feature>
<dbReference type="RefSeq" id="WP_077669828.1">
    <property type="nucleotide sequence ID" value="NZ_MUFR01000032.1"/>
</dbReference>
<feature type="transmembrane region" description="Helical" evidence="9">
    <location>
        <begin position="358"/>
        <end position="379"/>
    </location>
</feature>
<dbReference type="EMBL" id="MUFR01000032">
    <property type="protein sequence ID" value="OOF33350.1"/>
    <property type="molecule type" value="Genomic_DNA"/>
</dbReference>
<keyword evidence="6 9" id="KW-1133">Transmembrane helix</keyword>
<dbReference type="PROSITE" id="PS51105">
    <property type="entry name" value="PTS_EIIC_TYPE_3"/>
    <property type="match status" value="1"/>
</dbReference>
<dbReference type="Pfam" id="PF02378">
    <property type="entry name" value="PTS_EIIC"/>
    <property type="match status" value="1"/>
</dbReference>
<feature type="transmembrane region" description="Helical" evidence="9">
    <location>
        <begin position="35"/>
        <end position="54"/>
    </location>
</feature>
<dbReference type="InterPro" id="IPR003352">
    <property type="entry name" value="PTS_EIIC"/>
</dbReference>
<evidence type="ECO:0000256" key="9">
    <source>
        <dbReference type="SAM" id="Phobius"/>
    </source>
</evidence>
<evidence type="ECO:0000256" key="6">
    <source>
        <dbReference type="ARBA" id="ARBA00022989"/>
    </source>
</evidence>
<feature type="transmembrane region" description="Helical" evidence="9">
    <location>
        <begin position="385"/>
        <end position="411"/>
    </location>
</feature>
<feature type="transmembrane region" description="Helical" evidence="9">
    <location>
        <begin position="285"/>
        <end position="306"/>
    </location>
</feature>
<feature type="transmembrane region" description="Helical" evidence="9">
    <location>
        <begin position="84"/>
        <end position="104"/>
    </location>
</feature>
<feature type="transmembrane region" description="Helical" evidence="9">
    <location>
        <begin position="111"/>
        <end position="130"/>
    </location>
</feature>
<dbReference type="PIRSF" id="PIRSF006351">
    <property type="entry name" value="PTS_EIIC-Cellobiose"/>
    <property type="match status" value="1"/>
</dbReference>
<evidence type="ECO:0000313" key="11">
    <source>
        <dbReference type="EMBL" id="OOF33350.1"/>
    </source>
</evidence>
<dbReference type="Proteomes" id="UP000189431">
    <property type="component" value="Unassembled WGS sequence"/>
</dbReference>
<proteinExistence type="predicted"/>
<evidence type="ECO:0000256" key="2">
    <source>
        <dbReference type="ARBA" id="ARBA00022448"/>
    </source>
</evidence>
<dbReference type="NCBIfam" id="TIGR00410">
    <property type="entry name" value="lacE"/>
    <property type="match status" value="1"/>
</dbReference>
<evidence type="ECO:0000256" key="4">
    <source>
        <dbReference type="ARBA" id="ARBA00022597"/>
    </source>
</evidence>
<dbReference type="PANTHER" id="PTHR33989:SF4">
    <property type="entry name" value="PTS SYSTEM N,N'-DIACETYLCHITOBIOSE-SPECIFIC EIIC COMPONENT"/>
    <property type="match status" value="1"/>
</dbReference>
<evidence type="ECO:0000256" key="1">
    <source>
        <dbReference type="ARBA" id="ARBA00004651"/>
    </source>
</evidence>
<keyword evidence="4 8" id="KW-0762">Sugar transport</keyword>
<keyword evidence="2 8" id="KW-0813">Transport</keyword>
<dbReference type="InterPro" id="IPR004501">
    <property type="entry name" value="PTS_EIIC_3"/>
</dbReference>
<sequence>MTTLTDNVFGFIENRVTPVAGKAASQRHIMAMRDGFISAMPFMIVGSFLLIFAFPPFAADSNWAIAQVWLQLAEQYQGQLLTPFNMTMGIMSVYITAAISYNLAQSYSMEPFMPAMLSLMSFLLVAAPLTEGGLPAGYLGGTGIFTAILVSLYSTELMYFLQRKNIGIKMPEQVPGKIKQSFDLLIPILLVVLTIYPLNLYIESQTGMIIPEAIMTAFKPLVSAADSLPAILLAVLLTHVLWFAGIHGAAIVGGMLQAFWLTNLSANQTALAAGAQIPHVFVEGFWSFFIVLGGSGATLGLVFLFMRSRAAHLKTIGKISVVPSLFNINEPVIFGTPLIMNPTFFIPFITAPLVNATIAYFCVKTGIVGAVISVVPWTAPAPVGAAWAAGWAISSSILVVVLMLVATAIYYPFFKVYEKQLLAQEAQGEEN</sequence>
<dbReference type="PANTHER" id="PTHR33989">
    <property type="match status" value="1"/>
</dbReference>
<evidence type="ECO:0000256" key="5">
    <source>
        <dbReference type="ARBA" id="ARBA00022692"/>
    </source>
</evidence>
<comment type="function">
    <text evidence="8">The phosphoenolpyruvate-dependent sugar phosphotransferase system (PTS), a major carbohydrate active -transport system, catalyzes the phosphorylation of incoming sugar substrates concomitant with their translocation across the cell membrane.</text>
</comment>
<evidence type="ECO:0000313" key="12">
    <source>
        <dbReference type="Proteomes" id="UP000189431"/>
    </source>
</evidence>
<gene>
    <name evidence="11" type="ORF">BZJ21_11315</name>
</gene>
<keyword evidence="5 9" id="KW-0812">Transmembrane</keyword>
<protein>
    <recommendedName>
        <fullName evidence="8">Permease IIC component</fullName>
    </recommendedName>
</protein>
<comment type="caution">
    <text evidence="11">The sequence shown here is derived from an EMBL/GenBank/DDBJ whole genome shotgun (WGS) entry which is preliminary data.</text>
</comment>
<evidence type="ECO:0000256" key="3">
    <source>
        <dbReference type="ARBA" id="ARBA00022475"/>
    </source>
</evidence>
<organism evidence="11 12">
    <name type="scientific">Salinivibrio costicola subsp. alcaliphilus</name>
    <dbReference type="NCBI Taxonomy" id="272773"/>
    <lineage>
        <taxon>Bacteria</taxon>
        <taxon>Pseudomonadati</taxon>
        <taxon>Pseudomonadota</taxon>
        <taxon>Gammaproteobacteria</taxon>
        <taxon>Vibrionales</taxon>
        <taxon>Vibrionaceae</taxon>
        <taxon>Salinivibrio</taxon>
    </lineage>
</organism>
<keyword evidence="12" id="KW-1185">Reference proteome</keyword>
<feature type="domain" description="PTS EIIC type-3" evidence="10">
    <location>
        <begin position="12"/>
        <end position="413"/>
    </location>
</feature>
<name>A0ABX3KNV0_SALCS</name>
<evidence type="ECO:0000259" key="10">
    <source>
        <dbReference type="PROSITE" id="PS51105"/>
    </source>
</evidence>
<evidence type="ECO:0000256" key="7">
    <source>
        <dbReference type="ARBA" id="ARBA00023136"/>
    </source>
</evidence>
<dbReference type="InterPro" id="IPR051088">
    <property type="entry name" value="PTS_Sugar-EIIC/EIIB"/>
</dbReference>
<accession>A0ABX3KNV0</accession>
<reference evidence="12" key="1">
    <citation type="submission" date="2017-01" db="EMBL/GenBank/DDBJ databases">
        <title>Draft genome of the species Salinivibrio costicola subsp. alcaliphilus.</title>
        <authorList>
            <person name="Lopez-Hermoso C."/>
            <person name="De La Haba R."/>
            <person name="Sanchez-Porro C."/>
            <person name="Ventosa A."/>
        </authorList>
    </citation>
    <scope>NUCLEOTIDE SEQUENCE [LARGE SCALE GENOMIC DNA]</scope>
    <source>
        <strain evidence="12">CBH448</strain>
    </source>
</reference>
<dbReference type="InterPro" id="IPR004796">
    <property type="entry name" value="PTS_IIC_cello"/>
</dbReference>
<comment type="subcellular location">
    <subcellularLocation>
        <location evidence="1">Cell membrane</location>
        <topology evidence="1">Multi-pass membrane protein</topology>
    </subcellularLocation>
</comment>
<keyword evidence="3 8" id="KW-1003">Cell membrane</keyword>
<evidence type="ECO:0000256" key="8">
    <source>
        <dbReference type="PIRNR" id="PIRNR006351"/>
    </source>
</evidence>